<dbReference type="HOGENOM" id="CLU_050192_0_2_5"/>
<dbReference type="InterPro" id="IPR032623">
    <property type="entry name" value="FecR_N"/>
</dbReference>
<evidence type="ECO:0000259" key="2">
    <source>
        <dbReference type="Pfam" id="PF04773"/>
    </source>
</evidence>
<dbReference type="InterPro" id="IPR012373">
    <property type="entry name" value="Ferrdict_sens_TM"/>
</dbReference>
<dbReference type="PANTHER" id="PTHR30273">
    <property type="entry name" value="PERIPLASMIC SIGNAL SENSOR AND SIGMA FACTOR ACTIVATOR FECR-RELATED"/>
    <property type="match status" value="1"/>
</dbReference>
<dbReference type="GO" id="GO:0016989">
    <property type="term" value="F:sigma factor antagonist activity"/>
    <property type="evidence" value="ECO:0007669"/>
    <property type="project" value="TreeGrafter"/>
</dbReference>
<dbReference type="PIRSF" id="PIRSF018266">
    <property type="entry name" value="FecR"/>
    <property type="match status" value="1"/>
</dbReference>
<organism evidence="4 5">
    <name type="scientific">Sphingomonas sanxanigenens DSM 19645 = NX02</name>
    <dbReference type="NCBI Taxonomy" id="1123269"/>
    <lineage>
        <taxon>Bacteria</taxon>
        <taxon>Pseudomonadati</taxon>
        <taxon>Pseudomonadota</taxon>
        <taxon>Alphaproteobacteria</taxon>
        <taxon>Sphingomonadales</taxon>
        <taxon>Sphingomonadaceae</taxon>
        <taxon>Sphingomonas</taxon>
    </lineage>
</organism>
<dbReference type="OrthoDB" id="9798846at2"/>
<keyword evidence="1" id="KW-1133">Transmembrane helix</keyword>
<dbReference type="AlphaFoldDB" id="W0AL29"/>
<dbReference type="Gene3D" id="2.60.120.1440">
    <property type="match status" value="1"/>
</dbReference>
<evidence type="ECO:0000313" key="4">
    <source>
        <dbReference type="EMBL" id="AHE56400.1"/>
    </source>
</evidence>
<dbReference type="Proteomes" id="UP000018851">
    <property type="component" value="Chromosome"/>
</dbReference>
<gene>
    <name evidence="4" type="ORF">NX02_23950</name>
</gene>
<dbReference type="RefSeq" id="WP_025294517.1">
    <property type="nucleotide sequence ID" value="NZ_CP006644.1"/>
</dbReference>
<dbReference type="eggNOG" id="COG3712">
    <property type="taxonomic scope" value="Bacteria"/>
</dbReference>
<reference evidence="4 5" key="1">
    <citation type="submission" date="2013-07" db="EMBL/GenBank/DDBJ databases">
        <title>Completed genome of Sphingomonas sanxanigenens NX02.</title>
        <authorList>
            <person name="Ma T."/>
            <person name="Huang H."/>
            <person name="Wu M."/>
            <person name="Li X."/>
            <person name="Li G."/>
        </authorList>
    </citation>
    <scope>NUCLEOTIDE SEQUENCE [LARGE SCALE GENOMIC DNA]</scope>
    <source>
        <strain evidence="4 5">NX02</strain>
    </source>
</reference>
<feature type="domain" description="FecR N-terminal" evidence="3">
    <location>
        <begin position="16"/>
        <end position="55"/>
    </location>
</feature>
<keyword evidence="1" id="KW-0812">Transmembrane</keyword>
<keyword evidence="5" id="KW-1185">Reference proteome</keyword>
<protein>
    <recommendedName>
        <fullName evidence="6">FecR protein domain-containing protein</fullName>
    </recommendedName>
</protein>
<evidence type="ECO:0000256" key="1">
    <source>
        <dbReference type="SAM" id="Phobius"/>
    </source>
</evidence>
<evidence type="ECO:0000259" key="3">
    <source>
        <dbReference type="Pfam" id="PF16220"/>
    </source>
</evidence>
<evidence type="ECO:0000313" key="5">
    <source>
        <dbReference type="Proteomes" id="UP000018851"/>
    </source>
</evidence>
<dbReference type="PATRIC" id="fig|1123269.5.peg.4691"/>
<sequence length="325" mass="35221">MVDAHRLRPTPDIVRRAAEWAAELDDARVAAARRDACEAWCAEDQRHRLAFDRMRLIGGRFEGLDPVGRNALARVGRATTHGKRAAGGLLAIALLAVGGGWLAMQSFTLRSLLPDHRTAPGEQRPVILADGSRLDLDTGTAVSLRESGSARRIDLYEGRLMAEVMRDRDRPFTIVTHDGTATALGTRFSVRREGRATIVTVIESRVRVCPGAETGGPNCRDLGAGERALIRRGAVRRMAPVGVEQASAWTKGWLEADDMPIAEALAELNRYRTRPARIASTTSRDIRITGSFSLTDSDASLRAIAATNGLIVTPTADGVVLHRAH</sequence>
<feature type="domain" description="FecR protein" evidence="2">
    <location>
        <begin position="116"/>
        <end position="207"/>
    </location>
</feature>
<dbReference type="InterPro" id="IPR006860">
    <property type="entry name" value="FecR"/>
</dbReference>
<dbReference type="PANTHER" id="PTHR30273:SF2">
    <property type="entry name" value="PROTEIN FECR"/>
    <property type="match status" value="1"/>
</dbReference>
<keyword evidence="1" id="KW-0472">Membrane</keyword>
<dbReference type="Pfam" id="PF04773">
    <property type="entry name" value="FecR"/>
    <property type="match status" value="1"/>
</dbReference>
<evidence type="ECO:0008006" key="6">
    <source>
        <dbReference type="Google" id="ProtNLM"/>
    </source>
</evidence>
<dbReference type="EMBL" id="CP006644">
    <property type="protein sequence ID" value="AHE56400.1"/>
    <property type="molecule type" value="Genomic_DNA"/>
</dbReference>
<accession>W0AL29</accession>
<dbReference type="STRING" id="1123269.NX02_23950"/>
<dbReference type="KEGG" id="ssan:NX02_23950"/>
<name>W0AL29_9SPHN</name>
<feature type="transmembrane region" description="Helical" evidence="1">
    <location>
        <begin position="85"/>
        <end position="104"/>
    </location>
</feature>
<proteinExistence type="predicted"/>
<dbReference type="Pfam" id="PF16220">
    <property type="entry name" value="DUF4880"/>
    <property type="match status" value="1"/>
</dbReference>